<accession>G7JDK1</accession>
<evidence type="ECO:0000259" key="8">
    <source>
        <dbReference type="PROSITE" id="PS51032"/>
    </source>
</evidence>
<dbReference type="EnsemblPlants" id="AES88133">
    <property type="protein sequence ID" value="AES88133"/>
    <property type="gene ID" value="MTR_4g048250"/>
</dbReference>
<reference evidence="9 11" key="2">
    <citation type="journal article" date="2014" name="BMC Genomics">
        <title>An improved genome release (version Mt4.0) for the model legume Medicago truncatula.</title>
        <authorList>
            <person name="Tang H."/>
            <person name="Krishnakumar V."/>
            <person name="Bidwell S."/>
            <person name="Rosen B."/>
            <person name="Chan A."/>
            <person name="Zhou S."/>
            <person name="Gentzbittel L."/>
            <person name="Childs K.L."/>
            <person name="Yandell M."/>
            <person name="Gundlach H."/>
            <person name="Mayer K.F."/>
            <person name="Schwartz D.C."/>
            <person name="Town C.D."/>
        </authorList>
    </citation>
    <scope>GENOME REANNOTATION</scope>
    <source>
        <strain evidence="10 11">cv. Jemalong A17</strain>
    </source>
</reference>
<dbReference type="GO" id="GO:0005634">
    <property type="term" value="C:nucleus"/>
    <property type="evidence" value="ECO:0007669"/>
    <property type="project" value="UniProtKB-SubCell"/>
</dbReference>
<feature type="transmembrane region" description="Helical" evidence="7">
    <location>
        <begin position="81"/>
        <end position="98"/>
    </location>
</feature>
<dbReference type="HOGENOM" id="CLU_1951994_0_0_1"/>
<keyword evidence="11" id="KW-1185">Reference proteome</keyword>
<evidence type="ECO:0000313" key="9">
    <source>
        <dbReference type="EMBL" id="AES88133.1"/>
    </source>
</evidence>
<keyword evidence="5" id="KW-0804">Transcription</keyword>
<dbReference type="InterPro" id="IPR036955">
    <property type="entry name" value="AP2/ERF_dom_sf"/>
</dbReference>
<keyword evidence="7" id="KW-0812">Transmembrane</keyword>
<dbReference type="InterPro" id="IPR001471">
    <property type="entry name" value="AP2/ERF_dom"/>
</dbReference>
<dbReference type="Gene3D" id="3.30.730.10">
    <property type="entry name" value="AP2/ERF domain"/>
    <property type="match status" value="1"/>
</dbReference>
<reference evidence="10" key="3">
    <citation type="submission" date="2015-04" db="UniProtKB">
        <authorList>
            <consortium name="EnsemblPlants"/>
        </authorList>
    </citation>
    <scope>IDENTIFICATION</scope>
    <source>
        <strain evidence="10">cv. Jemalong A17</strain>
    </source>
</reference>
<protein>
    <submittedName>
        <fullName evidence="9">AP2 domain class transcription factor</fullName>
    </submittedName>
</protein>
<evidence type="ECO:0000256" key="2">
    <source>
        <dbReference type="ARBA" id="ARBA00022745"/>
    </source>
</evidence>
<reference evidence="9 11" key="1">
    <citation type="journal article" date="2011" name="Nature">
        <title>The Medicago genome provides insight into the evolution of rhizobial symbioses.</title>
        <authorList>
            <person name="Young N.D."/>
            <person name="Debelle F."/>
            <person name="Oldroyd G.E."/>
            <person name="Geurts R."/>
            <person name="Cannon S.B."/>
            <person name="Udvardi M.K."/>
            <person name="Benedito V.A."/>
            <person name="Mayer K.F."/>
            <person name="Gouzy J."/>
            <person name="Schoof H."/>
            <person name="Van de Peer Y."/>
            <person name="Proost S."/>
            <person name="Cook D.R."/>
            <person name="Meyers B.C."/>
            <person name="Spannagl M."/>
            <person name="Cheung F."/>
            <person name="De Mita S."/>
            <person name="Krishnakumar V."/>
            <person name="Gundlach H."/>
            <person name="Zhou S."/>
            <person name="Mudge J."/>
            <person name="Bharti A.K."/>
            <person name="Murray J.D."/>
            <person name="Naoumkina M.A."/>
            <person name="Rosen B."/>
            <person name="Silverstein K.A."/>
            <person name="Tang H."/>
            <person name="Rombauts S."/>
            <person name="Zhao P.X."/>
            <person name="Zhou P."/>
            <person name="Barbe V."/>
            <person name="Bardou P."/>
            <person name="Bechner M."/>
            <person name="Bellec A."/>
            <person name="Berger A."/>
            <person name="Berges H."/>
            <person name="Bidwell S."/>
            <person name="Bisseling T."/>
            <person name="Choisne N."/>
            <person name="Couloux A."/>
            <person name="Denny R."/>
            <person name="Deshpande S."/>
            <person name="Dai X."/>
            <person name="Doyle J.J."/>
            <person name="Dudez A.M."/>
            <person name="Farmer A.D."/>
            <person name="Fouteau S."/>
            <person name="Franken C."/>
            <person name="Gibelin C."/>
            <person name="Gish J."/>
            <person name="Goldstein S."/>
            <person name="Gonzalez A.J."/>
            <person name="Green P.J."/>
            <person name="Hallab A."/>
            <person name="Hartog M."/>
            <person name="Hua A."/>
            <person name="Humphray S.J."/>
            <person name="Jeong D.H."/>
            <person name="Jing Y."/>
            <person name="Jocker A."/>
            <person name="Kenton S.M."/>
            <person name="Kim D.J."/>
            <person name="Klee K."/>
            <person name="Lai H."/>
            <person name="Lang C."/>
            <person name="Lin S."/>
            <person name="Macmil S.L."/>
            <person name="Magdelenat G."/>
            <person name="Matthews L."/>
            <person name="McCorrison J."/>
            <person name="Monaghan E.L."/>
            <person name="Mun J.H."/>
            <person name="Najar F.Z."/>
            <person name="Nicholson C."/>
            <person name="Noirot C."/>
            <person name="O'Bleness M."/>
            <person name="Paule C.R."/>
            <person name="Poulain J."/>
            <person name="Prion F."/>
            <person name="Qin B."/>
            <person name="Qu C."/>
            <person name="Retzel E.F."/>
            <person name="Riddle C."/>
            <person name="Sallet E."/>
            <person name="Samain S."/>
            <person name="Samson N."/>
            <person name="Sanders I."/>
            <person name="Saurat O."/>
            <person name="Scarpelli C."/>
            <person name="Schiex T."/>
            <person name="Segurens B."/>
            <person name="Severin A.J."/>
            <person name="Sherrier D.J."/>
            <person name="Shi R."/>
            <person name="Sims S."/>
            <person name="Singer S.R."/>
            <person name="Sinharoy S."/>
            <person name="Sterck L."/>
            <person name="Viollet A."/>
            <person name="Wang B.B."/>
            <person name="Wang K."/>
            <person name="Wang M."/>
            <person name="Wang X."/>
            <person name="Warfsmann J."/>
            <person name="Weissenbach J."/>
            <person name="White D.D."/>
            <person name="White J.D."/>
            <person name="Wiley G.B."/>
            <person name="Wincker P."/>
            <person name="Xing Y."/>
            <person name="Yang L."/>
            <person name="Yao Z."/>
            <person name="Ying F."/>
            <person name="Zhai J."/>
            <person name="Zhou L."/>
            <person name="Zuber A."/>
            <person name="Denarie J."/>
            <person name="Dixon R.A."/>
            <person name="May G.D."/>
            <person name="Schwartz D.C."/>
            <person name="Rogers J."/>
            <person name="Quetier F."/>
            <person name="Town C.D."/>
            <person name="Roe B.A."/>
        </authorList>
    </citation>
    <scope>NUCLEOTIDE SEQUENCE [LARGE SCALE GENOMIC DNA]</scope>
    <source>
        <strain evidence="9">A17</strain>
        <strain evidence="10 11">cv. Jemalong A17</strain>
    </source>
</reference>
<keyword evidence="7" id="KW-1133">Transmembrane helix</keyword>
<keyword evidence="2" id="KW-0936">Ethylene signaling pathway</keyword>
<dbReference type="GO" id="GO:0003677">
    <property type="term" value="F:DNA binding"/>
    <property type="evidence" value="ECO:0007669"/>
    <property type="project" value="UniProtKB-KW"/>
</dbReference>
<dbReference type="PANTHER" id="PTHR31677">
    <property type="entry name" value="AP2 DOMAIN CLASS TRANSCRIPTION FACTOR"/>
    <property type="match status" value="1"/>
</dbReference>
<dbReference type="SMART" id="SM00380">
    <property type="entry name" value="AP2"/>
    <property type="match status" value="1"/>
</dbReference>
<dbReference type="InterPro" id="IPR016177">
    <property type="entry name" value="DNA-bd_dom_sf"/>
</dbReference>
<organism evidence="9 11">
    <name type="scientific">Medicago truncatula</name>
    <name type="common">Barrel medic</name>
    <name type="synonym">Medicago tribuloides</name>
    <dbReference type="NCBI Taxonomy" id="3880"/>
    <lineage>
        <taxon>Eukaryota</taxon>
        <taxon>Viridiplantae</taxon>
        <taxon>Streptophyta</taxon>
        <taxon>Embryophyta</taxon>
        <taxon>Tracheophyta</taxon>
        <taxon>Spermatophyta</taxon>
        <taxon>Magnoliopsida</taxon>
        <taxon>eudicotyledons</taxon>
        <taxon>Gunneridae</taxon>
        <taxon>Pentapetalae</taxon>
        <taxon>rosids</taxon>
        <taxon>fabids</taxon>
        <taxon>Fabales</taxon>
        <taxon>Fabaceae</taxon>
        <taxon>Papilionoideae</taxon>
        <taxon>50 kb inversion clade</taxon>
        <taxon>NPAAA clade</taxon>
        <taxon>Hologalegina</taxon>
        <taxon>IRL clade</taxon>
        <taxon>Trifolieae</taxon>
        <taxon>Medicago</taxon>
    </lineage>
</organism>
<name>G7JDK1_MEDTR</name>
<dbReference type="CDD" id="cd00018">
    <property type="entry name" value="AP2"/>
    <property type="match status" value="1"/>
</dbReference>
<evidence type="ECO:0000313" key="10">
    <source>
        <dbReference type="EnsemblPlants" id="AES88133"/>
    </source>
</evidence>
<evidence type="ECO:0000256" key="6">
    <source>
        <dbReference type="ARBA" id="ARBA00023242"/>
    </source>
</evidence>
<keyword evidence="7" id="KW-0472">Membrane</keyword>
<evidence type="ECO:0000256" key="3">
    <source>
        <dbReference type="ARBA" id="ARBA00023015"/>
    </source>
</evidence>
<dbReference type="Proteomes" id="UP000002051">
    <property type="component" value="Chromosome 4"/>
</dbReference>
<evidence type="ECO:0000313" key="11">
    <source>
        <dbReference type="Proteomes" id="UP000002051"/>
    </source>
</evidence>
<keyword evidence="4" id="KW-0238">DNA-binding</keyword>
<keyword evidence="3" id="KW-0805">Transcription regulation</keyword>
<feature type="domain" description="AP2/ERF" evidence="8">
    <location>
        <begin position="7"/>
        <end position="45"/>
    </location>
</feature>
<sequence length="129" mass="15080">MAVKEICYRVVRKRPWGRFVAEIRDPWKKTRVWLVAYDTDEQATHGRASDGFRPTFVMMEETDHHISRPNSAHRHVRFGRFSTWTVLGLVGWVFLVTGKIKQVVKGKKIQNKGKKSIAKIKQVTNFRTL</sequence>
<evidence type="ECO:0000256" key="7">
    <source>
        <dbReference type="SAM" id="Phobius"/>
    </source>
</evidence>
<proteinExistence type="predicted"/>
<dbReference type="STRING" id="3880.G7JDK1"/>
<dbReference type="EMBL" id="CM001220">
    <property type="protein sequence ID" value="AES88133.1"/>
    <property type="molecule type" value="Genomic_DNA"/>
</dbReference>
<dbReference type="GO" id="GO:0009873">
    <property type="term" value="P:ethylene-activated signaling pathway"/>
    <property type="evidence" value="ECO:0007669"/>
    <property type="project" value="UniProtKB-KW"/>
</dbReference>
<dbReference type="PANTHER" id="PTHR31677:SF231">
    <property type="entry name" value="ETHYLENE-RESPONSIVE TRANSCRIPTION FACTOR 4"/>
    <property type="match status" value="1"/>
</dbReference>
<dbReference type="GO" id="GO:0003700">
    <property type="term" value="F:DNA-binding transcription factor activity"/>
    <property type="evidence" value="ECO:0007669"/>
    <property type="project" value="InterPro"/>
</dbReference>
<evidence type="ECO:0000256" key="1">
    <source>
        <dbReference type="ARBA" id="ARBA00004123"/>
    </source>
</evidence>
<dbReference type="PRINTS" id="PR00367">
    <property type="entry name" value="ETHRSPELEMNT"/>
</dbReference>
<dbReference type="AlphaFoldDB" id="G7JDK1"/>
<dbReference type="PROSITE" id="PS51032">
    <property type="entry name" value="AP2_ERF"/>
    <property type="match status" value="1"/>
</dbReference>
<comment type="subcellular location">
    <subcellularLocation>
        <location evidence="1">Nucleus</location>
    </subcellularLocation>
</comment>
<dbReference type="PaxDb" id="3880-AES88133"/>
<evidence type="ECO:0000256" key="5">
    <source>
        <dbReference type="ARBA" id="ARBA00023163"/>
    </source>
</evidence>
<gene>
    <name evidence="9" type="ordered locus">MTR_4g048250</name>
</gene>
<keyword evidence="6" id="KW-0539">Nucleus</keyword>
<evidence type="ECO:0000256" key="4">
    <source>
        <dbReference type="ARBA" id="ARBA00023125"/>
    </source>
</evidence>
<dbReference type="SUPFAM" id="SSF54171">
    <property type="entry name" value="DNA-binding domain"/>
    <property type="match status" value="1"/>
</dbReference>